<dbReference type="Proteomes" id="UP001444661">
    <property type="component" value="Unassembled WGS sequence"/>
</dbReference>
<comment type="caution">
    <text evidence="1">The sequence shown here is derived from an EMBL/GenBank/DDBJ whole genome shotgun (WGS) entry which is preliminary data.</text>
</comment>
<keyword evidence="2" id="KW-1185">Reference proteome</keyword>
<reference evidence="1 2" key="1">
    <citation type="submission" date="2023-01" db="EMBL/GenBank/DDBJ databases">
        <title>Analysis of 21 Apiospora genomes using comparative genomics revels a genus with tremendous synthesis potential of carbohydrate active enzymes and secondary metabolites.</title>
        <authorList>
            <person name="Sorensen T."/>
        </authorList>
    </citation>
    <scope>NUCLEOTIDE SEQUENCE [LARGE SCALE GENOMIC DNA]</scope>
    <source>
        <strain evidence="1 2">CBS 33761</strain>
    </source>
</reference>
<evidence type="ECO:0000313" key="1">
    <source>
        <dbReference type="EMBL" id="KAK8055031.1"/>
    </source>
</evidence>
<proteinExistence type="predicted"/>
<gene>
    <name evidence="1" type="ORF">PG993_000258</name>
</gene>
<sequence length="66" mass="7114">MAYYSENQPLTVKISNMPPPGWSLDTLPAKALQCNLLRLTGTTCQLSPSAENSVEITPIMPGHNAT</sequence>
<evidence type="ECO:0000313" key="2">
    <source>
        <dbReference type="Proteomes" id="UP001444661"/>
    </source>
</evidence>
<organism evidence="1 2">
    <name type="scientific">Apiospora rasikravindrae</name>
    <dbReference type="NCBI Taxonomy" id="990691"/>
    <lineage>
        <taxon>Eukaryota</taxon>
        <taxon>Fungi</taxon>
        <taxon>Dikarya</taxon>
        <taxon>Ascomycota</taxon>
        <taxon>Pezizomycotina</taxon>
        <taxon>Sordariomycetes</taxon>
        <taxon>Xylariomycetidae</taxon>
        <taxon>Amphisphaeriales</taxon>
        <taxon>Apiosporaceae</taxon>
        <taxon>Apiospora</taxon>
    </lineage>
</organism>
<protein>
    <submittedName>
        <fullName evidence="1">Uncharacterized protein</fullName>
    </submittedName>
</protein>
<dbReference type="EMBL" id="JAQQWK010000001">
    <property type="protein sequence ID" value="KAK8055031.1"/>
    <property type="molecule type" value="Genomic_DNA"/>
</dbReference>
<accession>A0ABR1U7Z6</accession>
<name>A0ABR1U7Z6_9PEZI</name>